<dbReference type="EMBL" id="DF238770">
    <property type="protein sequence ID" value="GAC92871.1"/>
    <property type="molecule type" value="Genomic_DNA"/>
</dbReference>
<dbReference type="RefSeq" id="XP_012186458.1">
    <property type="nucleotide sequence ID" value="XM_012331068.1"/>
</dbReference>
<keyword evidence="2" id="KW-1185">Reference proteome</keyword>
<reference evidence="2" key="1">
    <citation type="journal article" date="2013" name="Genome Announc.">
        <title>Draft genome sequence of the basidiomycetous yeast-like fungus Pseudozyma hubeiensis SY62, which produces an abundant amount of the biosurfactant mannosylerythritol lipids.</title>
        <authorList>
            <person name="Konishi M."/>
            <person name="Hatada Y."/>
            <person name="Horiuchi J."/>
        </authorList>
    </citation>
    <scope>NUCLEOTIDE SEQUENCE [LARGE SCALE GENOMIC DNA]</scope>
    <source>
        <strain evidence="2">SY62</strain>
    </source>
</reference>
<sequence>MRAAETGVDQGPAGRTRCLFSTDLSLRQLPSAVARGPSVHQAELVPIVDHYRLSADCCIRKGIDRQRMMEESPRMSLHPFLLTRPRLALFPP</sequence>
<proteinExistence type="predicted"/>
<protein>
    <submittedName>
        <fullName evidence="1">Uncharacterized protein</fullName>
    </submittedName>
</protein>
<accession>R9NWJ6</accession>
<dbReference type="AlphaFoldDB" id="R9NWJ6"/>
<organism evidence="1 2">
    <name type="scientific">Pseudozyma hubeiensis (strain SY62)</name>
    <name type="common">Yeast</name>
    <dbReference type="NCBI Taxonomy" id="1305764"/>
    <lineage>
        <taxon>Eukaryota</taxon>
        <taxon>Fungi</taxon>
        <taxon>Dikarya</taxon>
        <taxon>Basidiomycota</taxon>
        <taxon>Ustilaginomycotina</taxon>
        <taxon>Ustilaginomycetes</taxon>
        <taxon>Ustilaginales</taxon>
        <taxon>Ustilaginaceae</taxon>
        <taxon>Pseudozyma</taxon>
    </lineage>
</organism>
<dbReference type="GeneID" id="24105737"/>
<gene>
    <name evidence="1" type="ORF">PHSY_000429</name>
</gene>
<dbReference type="Proteomes" id="UP000014071">
    <property type="component" value="Unassembled WGS sequence"/>
</dbReference>
<evidence type="ECO:0000313" key="2">
    <source>
        <dbReference type="Proteomes" id="UP000014071"/>
    </source>
</evidence>
<evidence type="ECO:0000313" key="1">
    <source>
        <dbReference type="EMBL" id="GAC92871.1"/>
    </source>
</evidence>
<name>R9NWJ6_PSEHS</name>
<dbReference type="HOGENOM" id="CLU_2414241_0_0_1"/>